<protein>
    <submittedName>
        <fullName evidence="1">Uncharacterized protein</fullName>
    </submittedName>
</protein>
<reference evidence="1" key="1">
    <citation type="submission" date="2025-08" db="UniProtKB">
        <authorList>
            <consortium name="Ensembl"/>
        </authorList>
    </citation>
    <scope>IDENTIFICATION</scope>
</reference>
<keyword evidence="2" id="KW-1185">Reference proteome</keyword>
<dbReference type="AlphaFoldDB" id="A0A673M089"/>
<name>A0A673M089_9TELE</name>
<dbReference type="Pfam" id="PF14960">
    <property type="entry name" value="ATP_synth_reg"/>
    <property type="match status" value="1"/>
</dbReference>
<evidence type="ECO:0000313" key="2">
    <source>
        <dbReference type="Proteomes" id="UP000472270"/>
    </source>
</evidence>
<accession>A0A673M089</accession>
<reference evidence="1" key="2">
    <citation type="submission" date="2025-09" db="UniProtKB">
        <authorList>
            <consortium name="Ensembl"/>
        </authorList>
    </citation>
    <scope>IDENTIFICATION</scope>
</reference>
<dbReference type="InterPro" id="IPR009125">
    <property type="entry name" value="ATPMK"/>
</dbReference>
<sequence>MLFGIDAPTPTELTGWRKHFNSYTLQGRRNVRSLRILRSSLTSLVLIEC</sequence>
<dbReference type="Ensembl" id="ENSSRHT00000086284.1">
    <property type="protein sequence ID" value="ENSSRHP00000084011.1"/>
    <property type="gene ID" value="ENSSRHG00000041605.1"/>
</dbReference>
<proteinExistence type="predicted"/>
<evidence type="ECO:0000313" key="1">
    <source>
        <dbReference type="Ensembl" id="ENSSRHP00000084011.1"/>
    </source>
</evidence>
<organism evidence="1 2">
    <name type="scientific">Sinocyclocheilus rhinocerous</name>
    <dbReference type="NCBI Taxonomy" id="307959"/>
    <lineage>
        <taxon>Eukaryota</taxon>
        <taxon>Metazoa</taxon>
        <taxon>Chordata</taxon>
        <taxon>Craniata</taxon>
        <taxon>Vertebrata</taxon>
        <taxon>Euteleostomi</taxon>
        <taxon>Actinopterygii</taxon>
        <taxon>Neopterygii</taxon>
        <taxon>Teleostei</taxon>
        <taxon>Ostariophysi</taxon>
        <taxon>Cypriniformes</taxon>
        <taxon>Cyprinidae</taxon>
        <taxon>Cyprininae</taxon>
        <taxon>Sinocyclocheilus</taxon>
    </lineage>
</organism>
<dbReference type="Proteomes" id="UP000472270">
    <property type="component" value="Unassembled WGS sequence"/>
</dbReference>